<gene>
    <name evidence="3" type="ORF">L5515_005871</name>
</gene>
<feature type="region of interest" description="Disordered" evidence="2">
    <location>
        <begin position="152"/>
        <end position="176"/>
    </location>
</feature>
<reference evidence="3 4" key="1">
    <citation type="submission" date="2022-04" db="EMBL/GenBank/DDBJ databases">
        <title>Chromosome-level reference genomes for two strains of Caenorhabditis briggsae: an improved platform for comparative genomics.</title>
        <authorList>
            <person name="Stevens L."/>
            <person name="Andersen E."/>
        </authorList>
    </citation>
    <scope>NUCLEOTIDE SEQUENCE [LARGE SCALE GENOMIC DNA]</scope>
    <source>
        <strain evidence="3">VX34</strain>
        <tissue evidence="3">Whole-organism</tissue>
    </source>
</reference>
<evidence type="ECO:0000256" key="1">
    <source>
        <dbReference type="SAM" id="Coils"/>
    </source>
</evidence>
<evidence type="ECO:0000313" key="4">
    <source>
        <dbReference type="Proteomes" id="UP000829354"/>
    </source>
</evidence>
<name>A0AAE9F0L8_CAEBR</name>
<feature type="compositionally biased region" description="Basic and acidic residues" evidence="2">
    <location>
        <begin position="506"/>
        <end position="521"/>
    </location>
</feature>
<feature type="region of interest" description="Disordered" evidence="2">
    <location>
        <begin position="457"/>
        <end position="592"/>
    </location>
</feature>
<sequence>MLHKWGVIPHPNGNRNSQLIVPFFNPSIPPPDHYSTNLNQHRFKPQFPANSFTSPSHRVTRSMDIFTSYTRHVYNGFGLAEPQLGNVGNYSHDGPPPGIMKSADNRQFGPAPSEPSEEANFGSSTELCAGPPVRPPIPPVGLIQPSKIAVVQQTSSSGCPEQEELNSPPNDPESQQNASIVMTQRVEPEIHKISGAKGPIEILSINDQYEDCVQILATARTDLATLKTELEQIDKKLDDKMFLTKTLQIVTSEKTKKLHKKIREVSPSQTTAVELRDLYTEAQNALSQQINVEQNLAEMERLRAENLAARNLKNNEIQAKEDEVRDLEWQCKVMDTVFNRSSVLLKVSGALVQEPEDMKIPGLVYMVDELKMKLDSNPYILDEELTPPELAILEIVYKSKKMGRVIKKLKKWWRVEILKEIPNDKKKMKEKVSNQGKNLEEISLPPIGKTEKMMARGLNGGESKPSSFDVPKLRSESPECHEKANKLDRKRARTPIKSRGRGSVRAFDDESSFDRKQDARNKNRLYVPPIHSGFDNHPQLNKKPRKDEVRTLRNHFGSWRVPRRKRDEDHNKNRRSRSRSSTRQQTDDNGDDVIYIKTKIKKI</sequence>
<dbReference type="AlphaFoldDB" id="A0AAE9F0L8"/>
<evidence type="ECO:0000313" key="3">
    <source>
        <dbReference type="EMBL" id="UMM31838.1"/>
    </source>
</evidence>
<accession>A0AAE9F0L8</accession>
<feature type="compositionally biased region" description="Basic residues" evidence="2">
    <location>
        <begin position="488"/>
        <end position="502"/>
    </location>
</feature>
<feature type="coiled-coil region" evidence="1">
    <location>
        <begin position="282"/>
        <end position="330"/>
    </location>
</feature>
<dbReference type="Proteomes" id="UP000829354">
    <property type="component" value="Chromosome V"/>
</dbReference>
<proteinExistence type="predicted"/>
<evidence type="ECO:0000256" key="2">
    <source>
        <dbReference type="SAM" id="MobiDB-lite"/>
    </source>
</evidence>
<dbReference type="EMBL" id="CP092624">
    <property type="protein sequence ID" value="UMM31838.1"/>
    <property type="molecule type" value="Genomic_DNA"/>
</dbReference>
<keyword evidence="1" id="KW-0175">Coiled coil</keyword>
<feature type="compositionally biased region" description="Basic and acidic residues" evidence="2">
    <location>
        <begin position="471"/>
        <end position="487"/>
    </location>
</feature>
<organism evidence="3 4">
    <name type="scientific">Caenorhabditis briggsae</name>
    <dbReference type="NCBI Taxonomy" id="6238"/>
    <lineage>
        <taxon>Eukaryota</taxon>
        <taxon>Metazoa</taxon>
        <taxon>Ecdysozoa</taxon>
        <taxon>Nematoda</taxon>
        <taxon>Chromadorea</taxon>
        <taxon>Rhabditida</taxon>
        <taxon>Rhabditina</taxon>
        <taxon>Rhabditomorpha</taxon>
        <taxon>Rhabditoidea</taxon>
        <taxon>Rhabditidae</taxon>
        <taxon>Peloderinae</taxon>
        <taxon>Caenorhabditis</taxon>
    </lineage>
</organism>
<keyword evidence="4" id="KW-1185">Reference proteome</keyword>
<protein>
    <submittedName>
        <fullName evidence="3">Uncharacterized protein</fullName>
    </submittedName>
</protein>
<feature type="region of interest" description="Disordered" evidence="2">
    <location>
        <begin position="89"/>
        <end position="124"/>
    </location>
</feature>